<dbReference type="GO" id="GO:0046983">
    <property type="term" value="F:protein dimerization activity"/>
    <property type="evidence" value="ECO:0007669"/>
    <property type="project" value="InterPro"/>
</dbReference>
<organism evidence="8">
    <name type="scientific">Sesamum radiatum</name>
    <name type="common">Black benniseed</name>
    <dbReference type="NCBI Taxonomy" id="300843"/>
    <lineage>
        <taxon>Eukaryota</taxon>
        <taxon>Viridiplantae</taxon>
        <taxon>Streptophyta</taxon>
        <taxon>Embryophyta</taxon>
        <taxon>Tracheophyta</taxon>
        <taxon>Spermatophyta</taxon>
        <taxon>Magnoliopsida</taxon>
        <taxon>eudicotyledons</taxon>
        <taxon>Gunneridae</taxon>
        <taxon>Pentapetalae</taxon>
        <taxon>asterids</taxon>
        <taxon>lamiids</taxon>
        <taxon>Lamiales</taxon>
        <taxon>Pedaliaceae</taxon>
        <taxon>Sesamum</taxon>
    </lineage>
</organism>
<feature type="compositionally biased region" description="Basic and acidic residues" evidence="6">
    <location>
        <begin position="137"/>
        <end position="149"/>
    </location>
</feature>
<dbReference type="Gene3D" id="4.10.280.10">
    <property type="entry name" value="Helix-loop-helix DNA-binding domain"/>
    <property type="match status" value="1"/>
</dbReference>
<dbReference type="InterPro" id="IPR036638">
    <property type="entry name" value="HLH_DNA-bd_sf"/>
</dbReference>
<evidence type="ECO:0000256" key="1">
    <source>
        <dbReference type="ARBA" id="ARBA00004123"/>
    </source>
</evidence>
<evidence type="ECO:0000256" key="5">
    <source>
        <dbReference type="ARBA" id="ARBA00023242"/>
    </source>
</evidence>
<dbReference type="CDD" id="cd11445">
    <property type="entry name" value="bHLH_AtPIF_like"/>
    <property type="match status" value="1"/>
</dbReference>
<protein>
    <submittedName>
        <fullName evidence="8">Transcription factor SPATULA</fullName>
    </submittedName>
</protein>
<evidence type="ECO:0000256" key="2">
    <source>
        <dbReference type="ARBA" id="ARBA00023015"/>
    </source>
</evidence>
<dbReference type="InterPro" id="IPR031066">
    <property type="entry name" value="bHLH_ALC-like_plant"/>
</dbReference>
<dbReference type="GO" id="GO:0005634">
    <property type="term" value="C:nucleus"/>
    <property type="evidence" value="ECO:0007669"/>
    <property type="project" value="UniProtKB-SubCell"/>
</dbReference>
<dbReference type="PROSITE" id="PS50888">
    <property type="entry name" value="BHLH"/>
    <property type="match status" value="1"/>
</dbReference>
<dbReference type="PANTHER" id="PTHR45855:SF6">
    <property type="entry name" value="TRANSCRIPTION FACTOR ALC"/>
    <property type="match status" value="1"/>
</dbReference>
<keyword evidence="3" id="KW-0238">DNA-binding</keyword>
<dbReference type="FunFam" id="4.10.280.10:FF:000004">
    <property type="entry name" value="Basic helix-loop-helix transcription factor"/>
    <property type="match status" value="1"/>
</dbReference>
<evidence type="ECO:0000313" key="8">
    <source>
        <dbReference type="EMBL" id="KAL0350692.1"/>
    </source>
</evidence>
<dbReference type="PANTHER" id="PTHR45855">
    <property type="entry name" value="TRANSCRIPTION FACTOR PIF1-RELATED"/>
    <property type="match status" value="1"/>
</dbReference>
<dbReference type="AlphaFoldDB" id="A0AAW2P402"/>
<keyword evidence="4" id="KW-0804">Transcription</keyword>
<dbReference type="SMART" id="SM00353">
    <property type="entry name" value="HLH"/>
    <property type="match status" value="1"/>
</dbReference>
<name>A0AAW2P402_SESRA</name>
<feature type="region of interest" description="Disordered" evidence="6">
    <location>
        <begin position="118"/>
        <end position="149"/>
    </location>
</feature>
<keyword evidence="2" id="KW-0805">Transcription regulation</keyword>
<dbReference type="GO" id="GO:0003677">
    <property type="term" value="F:DNA binding"/>
    <property type="evidence" value="ECO:0007669"/>
    <property type="project" value="UniProtKB-KW"/>
</dbReference>
<evidence type="ECO:0000256" key="3">
    <source>
        <dbReference type="ARBA" id="ARBA00023125"/>
    </source>
</evidence>
<comment type="subcellular location">
    <subcellularLocation>
        <location evidence="1">Nucleus</location>
    </subcellularLocation>
</comment>
<accession>A0AAW2P402</accession>
<reference evidence="8" key="1">
    <citation type="submission" date="2020-06" db="EMBL/GenBank/DDBJ databases">
        <authorList>
            <person name="Li T."/>
            <person name="Hu X."/>
            <person name="Zhang T."/>
            <person name="Song X."/>
            <person name="Zhang H."/>
            <person name="Dai N."/>
            <person name="Sheng W."/>
            <person name="Hou X."/>
            <person name="Wei L."/>
        </authorList>
    </citation>
    <scope>NUCLEOTIDE SEQUENCE</scope>
    <source>
        <strain evidence="8">G02</strain>
        <tissue evidence="8">Leaf</tissue>
    </source>
</reference>
<sequence length="397" mass="43943">MANLYNSTANNCSSYSSPQEPDEISVFLQQILLRSSSIRQQSLPTPTGHLRAENQEPALVPCQGRRQISLLDASSGLNSSSGCSFTGRVVANVSSSSVGNLDNEPDEYDYESEEAVEALEETAPKPTPARSSTKRSRAAEVHNLSEKRRRSRINEKMKALQNLIPNSNKTDKASMLDEAIEYLKQLQLQVQMLTMRNGLSLYPICLPGMLQSNEISPMRMGNDADKFLNMNMAKTISMDQNISADALLGLQENCARQAPVAEFSNMITPKTSFEVESSAQDQFKTFQPSRSSKENELPCQPLNDNCCQTRLIGTKATSSIPLETQTSSLKENTLEACLAGGNYLPPNFVSNPIFSSPMNIRLSSAYSLERDQLMRTPRQNASISEVFLYRNPSKLCR</sequence>
<evidence type="ECO:0000256" key="6">
    <source>
        <dbReference type="SAM" id="MobiDB-lite"/>
    </source>
</evidence>
<comment type="caution">
    <text evidence="8">The sequence shown here is derived from an EMBL/GenBank/DDBJ whole genome shotgun (WGS) entry which is preliminary data.</text>
</comment>
<evidence type="ECO:0000259" key="7">
    <source>
        <dbReference type="PROSITE" id="PS50888"/>
    </source>
</evidence>
<dbReference type="SUPFAM" id="SSF47459">
    <property type="entry name" value="HLH, helix-loop-helix DNA-binding domain"/>
    <property type="match status" value="1"/>
</dbReference>
<feature type="domain" description="BHLH" evidence="7">
    <location>
        <begin position="137"/>
        <end position="186"/>
    </location>
</feature>
<dbReference type="InterPro" id="IPR011598">
    <property type="entry name" value="bHLH_dom"/>
</dbReference>
<dbReference type="EMBL" id="JACGWJ010000018">
    <property type="protein sequence ID" value="KAL0350692.1"/>
    <property type="molecule type" value="Genomic_DNA"/>
</dbReference>
<dbReference type="Pfam" id="PF00010">
    <property type="entry name" value="HLH"/>
    <property type="match status" value="1"/>
</dbReference>
<proteinExistence type="predicted"/>
<dbReference type="InterPro" id="IPR047265">
    <property type="entry name" value="PIF1-like_bHLH"/>
</dbReference>
<reference evidence="8" key="2">
    <citation type="journal article" date="2024" name="Plant">
        <title>Genomic evolution and insights into agronomic trait innovations of Sesamum species.</title>
        <authorList>
            <person name="Miao H."/>
            <person name="Wang L."/>
            <person name="Qu L."/>
            <person name="Liu H."/>
            <person name="Sun Y."/>
            <person name="Le M."/>
            <person name="Wang Q."/>
            <person name="Wei S."/>
            <person name="Zheng Y."/>
            <person name="Lin W."/>
            <person name="Duan Y."/>
            <person name="Cao H."/>
            <person name="Xiong S."/>
            <person name="Wang X."/>
            <person name="Wei L."/>
            <person name="Li C."/>
            <person name="Ma Q."/>
            <person name="Ju M."/>
            <person name="Zhao R."/>
            <person name="Li G."/>
            <person name="Mu C."/>
            <person name="Tian Q."/>
            <person name="Mei H."/>
            <person name="Zhang T."/>
            <person name="Gao T."/>
            <person name="Zhang H."/>
        </authorList>
    </citation>
    <scope>NUCLEOTIDE SEQUENCE</scope>
    <source>
        <strain evidence="8">G02</strain>
    </source>
</reference>
<keyword evidence="5" id="KW-0539">Nucleus</keyword>
<gene>
    <name evidence="8" type="ORF">Sradi_4218400</name>
</gene>
<evidence type="ECO:0000256" key="4">
    <source>
        <dbReference type="ARBA" id="ARBA00023163"/>
    </source>
</evidence>